<dbReference type="PRINTS" id="PR00111">
    <property type="entry name" value="ABHYDROLASE"/>
</dbReference>
<evidence type="ECO:0000313" key="3">
    <source>
        <dbReference type="Proteomes" id="UP001595952"/>
    </source>
</evidence>
<sequence>MTGPTGHKVAVDGRLIAYDEVCPPQPQGTVLFLTGLGGTRVAWRAHLPVFGQRYRALSLDHRDSGNSDTVEDDYTTADQADDAAGLLQALEAAPAHVVGLSMGGFVALNLAVRHPALVRSLTLVATSAGGASHVPPDPAGLESLRPNFDLSPAERALTTYRLITAPGWLDANPDLAARMAANAEAQPLSPAGYARQFRSTRTHDVTGQLAQLTVPTLVLHGDADPLVRYENGQHLARSIPGARLLTYPATGHLPQLERFTDFNRDVLAFLAEH</sequence>
<protein>
    <submittedName>
        <fullName evidence="2">Alpha/beta fold hydrolase</fullName>
    </submittedName>
</protein>
<dbReference type="InterPro" id="IPR050471">
    <property type="entry name" value="AB_hydrolase"/>
</dbReference>
<dbReference type="GO" id="GO:0016787">
    <property type="term" value="F:hydrolase activity"/>
    <property type="evidence" value="ECO:0007669"/>
    <property type="project" value="UniProtKB-KW"/>
</dbReference>
<dbReference type="Proteomes" id="UP001595952">
    <property type="component" value="Unassembled WGS sequence"/>
</dbReference>
<feature type="domain" description="AB hydrolase-1" evidence="1">
    <location>
        <begin position="29"/>
        <end position="258"/>
    </location>
</feature>
<dbReference type="Gene3D" id="3.40.50.1820">
    <property type="entry name" value="alpha/beta hydrolase"/>
    <property type="match status" value="1"/>
</dbReference>
<gene>
    <name evidence="2" type="ORF">ACFO0D_07815</name>
</gene>
<dbReference type="RefSeq" id="WP_380061255.1">
    <property type="nucleotide sequence ID" value="NZ_JBHSEI010000005.1"/>
</dbReference>
<comment type="caution">
    <text evidence="2">The sequence shown here is derived from an EMBL/GenBank/DDBJ whole genome shotgun (WGS) entry which is preliminary data.</text>
</comment>
<evidence type="ECO:0000259" key="1">
    <source>
        <dbReference type="Pfam" id="PF00561"/>
    </source>
</evidence>
<dbReference type="PANTHER" id="PTHR43433:SF5">
    <property type="entry name" value="AB HYDROLASE-1 DOMAIN-CONTAINING PROTEIN"/>
    <property type="match status" value="1"/>
</dbReference>
<keyword evidence="2" id="KW-0378">Hydrolase</keyword>
<dbReference type="EMBL" id="JBHSEI010000005">
    <property type="protein sequence ID" value="MFC4638247.1"/>
    <property type="molecule type" value="Genomic_DNA"/>
</dbReference>
<proteinExistence type="predicted"/>
<dbReference type="InterPro" id="IPR000073">
    <property type="entry name" value="AB_hydrolase_1"/>
</dbReference>
<dbReference type="Pfam" id="PF00561">
    <property type="entry name" value="Abhydrolase_1"/>
    <property type="match status" value="1"/>
</dbReference>
<dbReference type="PANTHER" id="PTHR43433">
    <property type="entry name" value="HYDROLASE, ALPHA/BETA FOLD FAMILY PROTEIN"/>
    <property type="match status" value="1"/>
</dbReference>
<dbReference type="InterPro" id="IPR029058">
    <property type="entry name" value="AB_hydrolase_fold"/>
</dbReference>
<accession>A0ABV9I890</accession>
<organism evidence="2 3">
    <name type="scientific">Deinococcus hohokamensis</name>
    <dbReference type="NCBI Taxonomy" id="309883"/>
    <lineage>
        <taxon>Bacteria</taxon>
        <taxon>Thermotogati</taxon>
        <taxon>Deinococcota</taxon>
        <taxon>Deinococci</taxon>
        <taxon>Deinococcales</taxon>
        <taxon>Deinococcaceae</taxon>
        <taxon>Deinococcus</taxon>
    </lineage>
</organism>
<dbReference type="SUPFAM" id="SSF53474">
    <property type="entry name" value="alpha/beta-Hydrolases"/>
    <property type="match status" value="1"/>
</dbReference>
<evidence type="ECO:0000313" key="2">
    <source>
        <dbReference type="EMBL" id="MFC4638247.1"/>
    </source>
</evidence>
<reference evidence="3" key="1">
    <citation type="journal article" date="2019" name="Int. J. Syst. Evol. Microbiol.">
        <title>The Global Catalogue of Microorganisms (GCM) 10K type strain sequencing project: providing services to taxonomists for standard genome sequencing and annotation.</title>
        <authorList>
            <consortium name="The Broad Institute Genomics Platform"/>
            <consortium name="The Broad Institute Genome Sequencing Center for Infectious Disease"/>
            <person name="Wu L."/>
            <person name="Ma J."/>
        </authorList>
    </citation>
    <scope>NUCLEOTIDE SEQUENCE [LARGE SCALE GENOMIC DNA]</scope>
    <source>
        <strain evidence="3">CCUG 55995</strain>
    </source>
</reference>
<name>A0ABV9I890_9DEIO</name>
<keyword evidence="3" id="KW-1185">Reference proteome</keyword>